<dbReference type="Proteomes" id="UP001215598">
    <property type="component" value="Unassembled WGS sequence"/>
</dbReference>
<keyword evidence="2" id="KW-1185">Reference proteome</keyword>
<name>A0AAD7GLS2_9AGAR</name>
<gene>
    <name evidence="1" type="ORF">B0H16DRAFT_1748861</name>
</gene>
<proteinExistence type="predicted"/>
<organism evidence="1 2">
    <name type="scientific">Mycena metata</name>
    <dbReference type="NCBI Taxonomy" id="1033252"/>
    <lineage>
        <taxon>Eukaryota</taxon>
        <taxon>Fungi</taxon>
        <taxon>Dikarya</taxon>
        <taxon>Basidiomycota</taxon>
        <taxon>Agaricomycotina</taxon>
        <taxon>Agaricomycetes</taxon>
        <taxon>Agaricomycetidae</taxon>
        <taxon>Agaricales</taxon>
        <taxon>Marasmiineae</taxon>
        <taxon>Mycenaceae</taxon>
        <taxon>Mycena</taxon>
    </lineage>
</organism>
<comment type="caution">
    <text evidence="1">The sequence shown here is derived from an EMBL/GenBank/DDBJ whole genome shotgun (WGS) entry which is preliminary data.</text>
</comment>
<reference evidence="1" key="1">
    <citation type="submission" date="2023-03" db="EMBL/GenBank/DDBJ databases">
        <title>Massive genome expansion in bonnet fungi (Mycena s.s.) driven by repeated elements and novel gene families across ecological guilds.</title>
        <authorList>
            <consortium name="Lawrence Berkeley National Laboratory"/>
            <person name="Harder C.B."/>
            <person name="Miyauchi S."/>
            <person name="Viragh M."/>
            <person name="Kuo A."/>
            <person name="Thoen E."/>
            <person name="Andreopoulos B."/>
            <person name="Lu D."/>
            <person name="Skrede I."/>
            <person name="Drula E."/>
            <person name="Henrissat B."/>
            <person name="Morin E."/>
            <person name="Kohler A."/>
            <person name="Barry K."/>
            <person name="LaButti K."/>
            <person name="Morin E."/>
            <person name="Salamov A."/>
            <person name="Lipzen A."/>
            <person name="Mereny Z."/>
            <person name="Hegedus B."/>
            <person name="Baldrian P."/>
            <person name="Stursova M."/>
            <person name="Weitz H."/>
            <person name="Taylor A."/>
            <person name="Grigoriev I.V."/>
            <person name="Nagy L.G."/>
            <person name="Martin F."/>
            <person name="Kauserud H."/>
        </authorList>
    </citation>
    <scope>NUCLEOTIDE SEQUENCE</scope>
    <source>
        <strain evidence="1">CBHHK182m</strain>
    </source>
</reference>
<protein>
    <submittedName>
        <fullName evidence="1">Uncharacterized protein</fullName>
    </submittedName>
</protein>
<sequence length="209" mass="22756">MSGIFFITPQVAGFSGHDYIVTWSMNPNANVIKHTHQIPRTLSPSYFPLGQSIYIFSWGSIGTDASVQCLPLFSHVSNFDATPNSMTTTVIPTRYSSASNGRELRNMYSGAMTWHESHRDDIKLWAVGHSETYVLLLVDAASSSDGAAYLGLLHFSSAEVPPITFRKLGIGDTATRLESMSRIAIDDALGTIDISILDGEGNMSIISYA</sequence>
<accession>A0AAD7GLS2</accession>
<evidence type="ECO:0000313" key="2">
    <source>
        <dbReference type="Proteomes" id="UP001215598"/>
    </source>
</evidence>
<dbReference type="EMBL" id="JARKIB010000544">
    <property type="protein sequence ID" value="KAJ7700986.1"/>
    <property type="molecule type" value="Genomic_DNA"/>
</dbReference>
<dbReference type="AlphaFoldDB" id="A0AAD7GLS2"/>
<evidence type="ECO:0000313" key="1">
    <source>
        <dbReference type="EMBL" id="KAJ7700986.1"/>
    </source>
</evidence>